<dbReference type="Proteomes" id="UP001157418">
    <property type="component" value="Unassembled WGS sequence"/>
</dbReference>
<dbReference type="EMBL" id="CAKMRJ010004445">
    <property type="protein sequence ID" value="CAH1438421.1"/>
    <property type="molecule type" value="Genomic_DNA"/>
</dbReference>
<evidence type="ECO:0000256" key="1">
    <source>
        <dbReference type="SAM" id="MobiDB-lite"/>
    </source>
</evidence>
<evidence type="ECO:0000313" key="3">
    <source>
        <dbReference type="Proteomes" id="UP001157418"/>
    </source>
</evidence>
<keyword evidence="3" id="KW-1185">Reference proteome</keyword>
<feature type="region of interest" description="Disordered" evidence="1">
    <location>
        <begin position="45"/>
        <end position="78"/>
    </location>
</feature>
<sequence>MGKHKVSKKGKPIVCSACHMPGHNKVTCPTTNKPVKLRVKRAKITKTTQVKGGGVHGSVNGGTGGVHGGEGGGVHGVQKKKVRVRGVGVVFRTRKPSERILNTKLAKAVYGKNGEGNSTTNAVDID</sequence>
<feature type="compositionally biased region" description="Gly residues" evidence="1">
    <location>
        <begin position="51"/>
        <end position="75"/>
    </location>
</feature>
<protein>
    <submittedName>
        <fullName evidence="2">Uncharacterized protein</fullName>
    </submittedName>
</protein>
<organism evidence="2 3">
    <name type="scientific">Lactuca virosa</name>
    <dbReference type="NCBI Taxonomy" id="75947"/>
    <lineage>
        <taxon>Eukaryota</taxon>
        <taxon>Viridiplantae</taxon>
        <taxon>Streptophyta</taxon>
        <taxon>Embryophyta</taxon>
        <taxon>Tracheophyta</taxon>
        <taxon>Spermatophyta</taxon>
        <taxon>Magnoliopsida</taxon>
        <taxon>eudicotyledons</taxon>
        <taxon>Gunneridae</taxon>
        <taxon>Pentapetalae</taxon>
        <taxon>asterids</taxon>
        <taxon>campanulids</taxon>
        <taxon>Asterales</taxon>
        <taxon>Asteraceae</taxon>
        <taxon>Cichorioideae</taxon>
        <taxon>Cichorieae</taxon>
        <taxon>Lactucinae</taxon>
        <taxon>Lactuca</taxon>
    </lineage>
</organism>
<reference evidence="2 3" key="1">
    <citation type="submission" date="2022-01" db="EMBL/GenBank/DDBJ databases">
        <authorList>
            <person name="Xiong W."/>
            <person name="Schranz E."/>
        </authorList>
    </citation>
    <scope>NUCLEOTIDE SEQUENCE [LARGE SCALE GENOMIC DNA]</scope>
</reference>
<comment type="caution">
    <text evidence="2">The sequence shown here is derived from an EMBL/GenBank/DDBJ whole genome shotgun (WGS) entry which is preliminary data.</text>
</comment>
<dbReference type="AlphaFoldDB" id="A0AAU9NKS9"/>
<accession>A0AAU9NKS9</accession>
<proteinExistence type="predicted"/>
<gene>
    <name evidence="2" type="ORF">LVIROSA_LOCUS24686</name>
</gene>
<name>A0AAU9NKS9_9ASTR</name>
<evidence type="ECO:0000313" key="2">
    <source>
        <dbReference type="EMBL" id="CAH1438421.1"/>
    </source>
</evidence>